<evidence type="ECO:0000313" key="2">
    <source>
        <dbReference type="EMBL" id="GAN33277.1"/>
    </source>
</evidence>
<accession>A0ABQ0JX06</accession>
<name>A0ABQ0JX06_9BACT</name>
<dbReference type="InterPro" id="IPR014756">
    <property type="entry name" value="Ig_E-set"/>
</dbReference>
<keyword evidence="3" id="KW-1185">Reference proteome</keyword>
<dbReference type="Pfam" id="PF14065">
    <property type="entry name" value="Pvc16_N"/>
    <property type="match status" value="1"/>
</dbReference>
<reference evidence="3" key="1">
    <citation type="journal article" date="2015" name="Genome Announc.">
        <title>Draft Genome Sequence of an Anaerobic Ammonium-Oxidizing Bacterium, "Candidatus Brocadia sinica".</title>
        <authorList>
            <person name="Oshiki M."/>
            <person name="Shinyako-Hata K."/>
            <person name="Satoh H."/>
            <person name="Okabe S."/>
        </authorList>
    </citation>
    <scope>NUCLEOTIDE SEQUENCE [LARGE SCALE GENOMIC DNA]</scope>
    <source>
        <strain evidence="3">JPN1</strain>
    </source>
</reference>
<dbReference type="RefSeq" id="WP_052563341.1">
    <property type="nucleotide sequence ID" value="NZ_BAFN01000001.1"/>
</dbReference>
<feature type="domain" description="Pvc16 N-terminal" evidence="1">
    <location>
        <begin position="10"/>
        <end position="172"/>
    </location>
</feature>
<sequence>MSASTAIGMVSESLRNLLVGEMTLSPPVNVTILAPDESGGDRRINLFLYKVQENSSLKNLDWQVKRGEPTRLVPPPLSLNLFYLMTPYAPNDPQTGNSIAHEILGEAMRVFYENPFVPQDYLVDGLKDARERIKIIQNTPNLDELSQVWSTFTQPFRLSILYEISVVQLDMLSESERVMATRVRQIGVPDVRAPFNPPVVEKIEPIKGPAGIVVTFRGENLSGWRAYVTVMGRRILEGVELTEDVFTVTIPDDLPQGFHEIRVDISHLFRKTFFFEVTT</sequence>
<dbReference type="Proteomes" id="UP000032309">
    <property type="component" value="Unassembled WGS sequence"/>
</dbReference>
<dbReference type="Gene3D" id="2.60.40.10">
    <property type="entry name" value="Immunoglobulins"/>
    <property type="match status" value="1"/>
</dbReference>
<dbReference type="SUPFAM" id="SSF81296">
    <property type="entry name" value="E set domains"/>
    <property type="match status" value="1"/>
</dbReference>
<comment type="caution">
    <text evidence="2">The sequence shown here is derived from an EMBL/GenBank/DDBJ whole genome shotgun (WGS) entry which is preliminary data.</text>
</comment>
<dbReference type="InterPro" id="IPR013783">
    <property type="entry name" value="Ig-like_fold"/>
</dbReference>
<dbReference type="InterPro" id="IPR025351">
    <property type="entry name" value="Pvc16_N"/>
</dbReference>
<evidence type="ECO:0000259" key="1">
    <source>
        <dbReference type="Pfam" id="PF14065"/>
    </source>
</evidence>
<evidence type="ECO:0000313" key="3">
    <source>
        <dbReference type="Proteomes" id="UP000032309"/>
    </source>
</evidence>
<dbReference type="EMBL" id="BAFN01000001">
    <property type="protein sequence ID" value="GAN33277.1"/>
    <property type="molecule type" value="Genomic_DNA"/>
</dbReference>
<gene>
    <name evidence="2" type="ORF">BROSI_A1794</name>
</gene>
<proteinExistence type="predicted"/>
<protein>
    <recommendedName>
        <fullName evidence="1">Pvc16 N-terminal domain-containing protein</fullName>
    </recommendedName>
</protein>
<organism evidence="2 3">
    <name type="scientific">Candidatus Brocadia sinica JPN1</name>
    <dbReference type="NCBI Taxonomy" id="1197129"/>
    <lineage>
        <taxon>Bacteria</taxon>
        <taxon>Pseudomonadati</taxon>
        <taxon>Planctomycetota</taxon>
        <taxon>Candidatus Brocadiia</taxon>
        <taxon>Candidatus Brocadiales</taxon>
        <taxon>Candidatus Brocadiaceae</taxon>
        <taxon>Candidatus Brocadia</taxon>
    </lineage>
</organism>